<dbReference type="Pfam" id="PF09912">
    <property type="entry name" value="DUF2141"/>
    <property type="match status" value="1"/>
</dbReference>
<dbReference type="RefSeq" id="WP_290331051.1">
    <property type="nucleotide sequence ID" value="NZ_JAUFPU010000001.1"/>
</dbReference>
<protein>
    <submittedName>
        <fullName evidence="2">DUF2141 domain-containing protein</fullName>
    </submittedName>
</protein>
<name>A0ABT8B147_9NEIS</name>
<evidence type="ECO:0000313" key="3">
    <source>
        <dbReference type="Proteomes" id="UP001180081"/>
    </source>
</evidence>
<feature type="chain" id="PRO_5045683785" evidence="1">
    <location>
        <begin position="20"/>
        <end position="136"/>
    </location>
</feature>
<gene>
    <name evidence="2" type="ORF">QWZ03_01185</name>
</gene>
<feature type="signal peptide" evidence="1">
    <location>
        <begin position="1"/>
        <end position="19"/>
    </location>
</feature>
<dbReference type="InterPro" id="IPR018673">
    <property type="entry name" value="DUF2141"/>
</dbReference>
<dbReference type="EMBL" id="JAUFPU010000001">
    <property type="protein sequence ID" value="MDN3575386.1"/>
    <property type="molecule type" value="Genomic_DNA"/>
</dbReference>
<comment type="caution">
    <text evidence="2">The sequence shown here is derived from an EMBL/GenBank/DDBJ whole genome shotgun (WGS) entry which is preliminary data.</text>
</comment>
<dbReference type="Proteomes" id="UP001180081">
    <property type="component" value="Unassembled WGS sequence"/>
</dbReference>
<reference evidence="2" key="2">
    <citation type="submission" date="2023-06" db="EMBL/GenBank/DDBJ databases">
        <authorList>
            <person name="Lucena T."/>
            <person name="Sun Q."/>
        </authorList>
    </citation>
    <scope>NUCLEOTIDE SEQUENCE</scope>
    <source>
        <strain evidence="2">CECT 7703</strain>
    </source>
</reference>
<sequence length="136" mass="14189">MHIRHILPLILLTAGAAQAADLTITVNGLASAEGKVLLAAYDSADTFLKRPVGISMADAQAGSVKAVISNLKAGDYAISLYQDKNANKKLDSNLVGMPTEPYGFSRDAAGSFGPPSFEQARISVPDSGAEITVTLR</sequence>
<evidence type="ECO:0000256" key="1">
    <source>
        <dbReference type="SAM" id="SignalP"/>
    </source>
</evidence>
<accession>A0ABT8B147</accession>
<keyword evidence="3" id="KW-1185">Reference proteome</keyword>
<keyword evidence="1" id="KW-0732">Signal</keyword>
<organism evidence="2 3">
    <name type="scientific">Chitinimonas viridis</name>
    <dbReference type="NCBI Taxonomy" id="664880"/>
    <lineage>
        <taxon>Bacteria</taxon>
        <taxon>Pseudomonadati</taxon>
        <taxon>Pseudomonadota</taxon>
        <taxon>Betaproteobacteria</taxon>
        <taxon>Neisseriales</taxon>
        <taxon>Chitinibacteraceae</taxon>
        <taxon>Chitinimonas</taxon>
    </lineage>
</organism>
<evidence type="ECO:0000313" key="2">
    <source>
        <dbReference type="EMBL" id="MDN3575386.1"/>
    </source>
</evidence>
<reference evidence="2" key="1">
    <citation type="journal article" date="2014" name="Int. J. Syst. Evol. Microbiol.">
        <title>Complete genome of a new Firmicutes species belonging to the dominant human colonic microbiota ('Ruminococcus bicirculans') reveals two chromosomes and a selective capacity to utilize plant glucans.</title>
        <authorList>
            <consortium name="NISC Comparative Sequencing Program"/>
            <person name="Wegmann U."/>
            <person name="Louis P."/>
            <person name="Goesmann A."/>
            <person name="Henrissat B."/>
            <person name="Duncan S.H."/>
            <person name="Flint H.J."/>
        </authorList>
    </citation>
    <scope>NUCLEOTIDE SEQUENCE</scope>
    <source>
        <strain evidence="2">CECT 7703</strain>
    </source>
</reference>
<proteinExistence type="predicted"/>